<dbReference type="EMBL" id="JBHSDU010000003">
    <property type="protein sequence ID" value="MFC4309953.1"/>
    <property type="molecule type" value="Genomic_DNA"/>
</dbReference>
<keyword evidence="3" id="KW-1185">Reference proteome</keyword>
<dbReference type="CDD" id="cd03784">
    <property type="entry name" value="GT1_Gtf-like"/>
    <property type="match status" value="1"/>
</dbReference>
<organism evidence="2 3">
    <name type="scientific">Steroidobacter flavus</name>
    <dbReference type="NCBI Taxonomy" id="1842136"/>
    <lineage>
        <taxon>Bacteria</taxon>
        <taxon>Pseudomonadati</taxon>
        <taxon>Pseudomonadota</taxon>
        <taxon>Gammaproteobacteria</taxon>
        <taxon>Steroidobacterales</taxon>
        <taxon>Steroidobacteraceae</taxon>
        <taxon>Steroidobacter</taxon>
    </lineage>
</organism>
<name>A0ABV8STL3_9GAMM</name>
<dbReference type="Gene3D" id="3.40.50.2000">
    <property type="entry name" value="Glycogen Phosphorylase B"/>
    <property type="match status" value="2"/>
</dbReference>
<dbReference type="SUPFAM" id="SSF53756">
    <property type="entry name" value="UDP-Glycosyltransferase/glycogen phosphorylase"/>
    <property type="match status" value="1"/>
</dbReference>
<comment type="caution">
    <text evidence="2">The sequence shown here is derived from an EMBL/GenBank/DDBJ whole genome shotgun (WGS) entry which is preliminary data.</text>
</comment>
<dbReference type="InterPro" id="IPR050426">
    <property type="entry name" value="Glycosyltransferase_28"/>
</dbReference>
<protein>
    <submittedName>
        <fullName evidence="2">Glycosyltransferase</fullName>
    </submittedName>
</protein>
<dbReference type="PANTHER" id="PTHR48050:SF13">
    <property type="entry name" value="STEROL 3-BETA-GLUCOSYLTRANSFERASE UGT80A2"/>
    <property type="match status" value="1"/>
</dbReference>
<dbReference type="Proteomes" id="UP001595904">
    <property type="component" value="Unassembled WGS sequence"/>
</dbReference>
<dbReference type="PANTHER" id="PTHR48050">
    <property type="entry name" value="STEROL 3-BETA-GLUCOSYLTRANSFERASE"/>
    <property type="match status" value="1"/>
</dbReference>
<evidence type="ECO:0000313" key="3">
    <source>
        <dbReference type="Proteomes" id="UP001595904"/>
    </source>
</evidence>
<feature type="domain" description="Erythromycin biosynthesis protein CIII-like C-terminal" evidence="1">
    <location>
        <begin position="297"/>
        <end position="385"/>
    </location>
</feature>
<gene>
    <name evidence="2" type="ORF">ACFPN2_12755</name>
</gene>
<sequence length="407" mass="43361">MRILLSTFGSRGDVQPLLALAVALRTVGADARVCAPPDEEFVKLFADAGVPLLPAFRSVRDWIAEMIPKRATLSLPKLAAEVMAAQYEAISAAAQGCDVMVATGLFSSVSAARSVAEKLGMRYVHAAYCPIFLPSPYQRPFEYPNHPLPRDVTDNQVLWDRDVQVMNEVFGEGFNALRVSVGLPKVDNIRDYCHGDQVLLAADPVLAPWRRPAKLDVVQTGAWILPDARPLPSELLTFLDAGAPPVYVGLGSLPAPKDFARMAIDVVRAQGRRVLLSRGWAELALVDDSDDCFVIGEINQQALFPRVAAVVHHGGAGTTTAAARAGAPQVIVPQIGDQPFWGGRVWDLGIGSAHDGPTPTAESLSSALAAALSDGTRARAAAVADTVVGDGAMRAAQWLTSASHPRR</sequence>
<dbReference type="Pfam" id="PF06722">
    <property type="entry name" value="EryCIII-like_C"/>
    <property type="match status" value="1"/>
</dbReference>
<evidence type="ECO:0000313" key="2">
    <source>
        <dbReference type="EMBL" id="MFC4309953.1"/>
    </source>
</evidence>
<reference evidence="3" key="1">
    <citation type="journal article" date="2019" name="Int. J. Syst. Evol. Microbiol.">
        <title>The Global Catalogue of Microorganisms (GCM) 10K type strain sequencing project: providing services to taxonomists for standard genome sequencing and annotation.</title>
        <authorList>
            <consortium name="The Broad Institute Genomics Platform"/>
            <consortium name="The Broad Institute Genome Sequencing Center for Infectious Disease"/>
            <person name="Wu L."/>
            <person name="Ma J."/>
        </authorList>
    </citation>
    <scope>NUCLEOTIDE SEQUENCE [LARGE SCALE GENOMIC DNA]</scope>
    <source>
        <strain evidence="3">CGMCC 1.10759</strain>
    </source>
</reference>
<dbReference type="InterPro" id="IPR002213">
    <property type="entry name" value="UDP_glucos_trans"/>
</dbReference>
<accession>A0ABV8STL3</accession>
<dbReference type="InterPro" id="IPR010610">
    <property type="entry name" value="EryCIII-like_C"/>
</dbReference>
<evidence type="ECO:0000259" key="1">
    <source>
        <dbReference type="Pfam" id="PF06722"/>
    </source>
</evidence>
<proteinExistence type="predicted"/>
<dbReference type="RefSeq" id="WP_380597044.1">
    <property type="nucleotide sequence ID" value="NZ_JBHSDU010000003.1"/>
</dbReference>